<evidence type="ECO:0000313" key="8">
    <source>
        <dbReference type="EMBL" id="MFD2611187.1"/>
    </source>
</evidence>
<dbReference type="Pfam" id="PF03422">
    <property type="entry name" value="CBM_6"/>
    <property type="match status" value="1"/>
</dbReference>
<dbReference type="Proteomes" id="UP001597541">
    <property type="component" value="Unassembled WGS sequence"/>
</dbReference>
<dbReference type="RefSeq" id="WP_377599576.1">
    <property type="nucleotide sequence ID" value="NZ_JBHUME010000002.1"/>
</dbReference>
<keyword evidence="4 5" id="KW-0326">Glycosidase</keyword>
<comment type="similarity">
    <text evidence="1 5">Belongs to the glycosyl hydrolase 43 family.</text>
</comment>
<evidence type="ECO:0000256" key="6">
    <source>
        <dbReference type="SAM" id="SignalP"/>
    </source>
</evidence>
<dbReference type="SMART" id="SM00606">
    <property type="entry name" value="CBD_IV"/>
    <property type="match status" value="1"/>
</dbReference>
<evidence type="ECO:0000259" key="7">
    <source>
        <dbReference type="PROSITE" id="PS51175"/>
    </source>
</evidence>
<dbReference type="InterPro" id="IPR005084">
    <property type="entry name" value="CBM6"/>
</dbReference>
<dbReference type="SUPFAM" id="SSF75005">
    <property type="entry name" value="Arabinanase/levansucrase/invertase"/>
    <property type="match status" value="1"/>
</dbReference>
<evidence type="ECO:0000256" key="2">
    <source>
        <dbReference type="ARBA" id="ARBA00022729"/>
    </source>
</evidence>
<dbReference type="CDD" id="cd18820">
    <property type="entry name" value="GH43_LbAraf43-like"/>
    <property type="match status" value="1"/>
</dbReference>
<accession>A0ABW5PAM5</accession>
<name>A0ABW5PAM5_9BACL</name>
<evidence type="ECO:0000256" key="4">
    <source>
        <dbReference type="ARBA" id="ARBA00023295"/>
    </source>
</evidence>
<keyword evidence="2 6" id="KW-0732">Signal</keyword>
<evidence type="ECO:0000313" key="9">
    <source>
        <dbReference type="Proteomes" id="UP001597541"/>
    </source>
</evidence>
<sequence length="468" mass="51211">MLSVKSFRAKTLKWILLSALLLTLIPVGTAQAAVNNFYNVIMQDGADPWMYKHTDGYYYFTKTTGDGVTLWRSKTISGVDAGEQKQVMSGCCGIWAPELHWINNKWYIYYAKDNGNNVNHRMYVLENSSADPFTGTWTDKGQITDSTNKWAIDGTVLNNGGNLYFLWSGWEGDTDGQQNLYIAHMSNPWTIDSARTKIATPQYSWETNTYPTVNEGPQVIVRNGTISLVYSASGSWTNGYCLGLITASTSSDLLSASSWTKRSTPIFSSANGIYGPGHHSFTKSKDGNEDWIIYHGARWDGAGWTRSVRAQKFTWNTDNTPYLGSPASPNTPITLPSGEAQHDRYEGESAFMSGGAYASSDTTASNGSKAGHIDAAGSYVEFTVQAPAAGNYVVAARTANGTSGQPMATFKLSINGGTGSTFYVVYSGWQNWTNATAKVYLNAGTNKVRFTRDTNYAEIDAIDVFPVQ</sequence>
<dbReference type="Gene3D" id="2.60.120.260">
    <property type="entry name" value="Galactose-binding domain-like"/>
    <property type="match status" value="1"/>
</dbReference>
<feature type="signal peptide" evidence="6">
    <location>
        <begin position="1"/>
        <end position="32"/>
    </location>
</feature>
<feature type="chain" id="PRO_5047227394" evidence="6">
    <location>
        <begin position="33"/>
        <end position="468"/>
    </location>
</feature>
<feature type="domain" description="CBM6" evidence="7">
    <location>
        <begin position="343"/>
        <end position="465"/>
    </location>
</feature>
<organism evidence="8 9">
    <name type="scientific">Paenibacillus gansuensis</name>
    <dbReference type="NCBI Taxonomy" id="306542"/>
    <lineage>
        <taxon>Bacteria</taxon>
        <taxon>Bacillati</taxon>
        <taxon>Bacillota</taxon>
        <taxon>Bacilli</taxon>
        <taxon>Bacillales</taxon>
        <taxon>Paenibacillaceae</taxon>
        <taxon>Paenibacillus</taxon>
    </lineage>
</organism>
<keyword evidence="9" id="KW-1185">Reference proteome</keyword>
<dbReference type="PANTHER" id="PTHR43817:SF1">
    <property type="entry name" value="HYDROLASE, FAMILY 43, PUTATIVE (AFU_ORTHOLOGUE AFUA_3G01660)-RELATED"/>
    <property type="match status" value="1"/>
</dbReference>
<proteinExistence type="inferred from homology"/>
<dbReference type="InterPro" id="IPR008979">
    <property type="entry name" value="Galactose-bd-like_sf"/>
</dbReference>
<dbReference type="InterPro" id="IPR006584">
    <property type="entry name" value="Cellulose-bd_IV"/>
</dbReference>
<dbReference type="Gene3D" id="2.115.10.20">
    <property type="entry name" value="Glycosyl hydrolase domain, family 43"/>
    <property type="match status" value="1"/>
</dbReference>
<reference evidence="9" key="1">
    <citation type="journal article" date="2019" name="Int. J. Syst. Evol. Microbiol.">
        <title>The Global Catalogue of Microorganisms (GCM) 10K type strain sequencing project: providing services to taxonomists for standard genome sequencing and annotation.</title>
        <authorList>
            <consortium name="The Broad Institute Genomics Platform"/>
            <consortium name="The Broad Institute Genome Sequencing Center for Infectious Disease"/>
            <person name="Wu L."/>
            <person name="Ma J."/>
        </authorList>
    </citation>
    <scope>NUCLEOTIDE SEQUENCE [LARGE SCALE GENOMIC DNA]</scope>
    <source>
        <strain evidence="9">KCTC 3950</strain>
    </source>
</reference>
<dbReference type="InterPro" id="IPR006710">
    <property type="entry name" value="Glyco_hydro_43"/>
</dbReference>
<gene>
    <name evidence="8" type="ORF">ACFSUF_01960</name>
</gene>
<comment type="caution">
    <text evidence="8">The sequence shown here is derived from an EMBL/GenBank/DDBJ whole genome shotgun (WGS) entry which is preliminary data.</text>
</comment>
<dbReference type="PANTHER" id="PTHR43817">
    <property type="entry name" value="GLYCOSYL HYDROLASE"/>
    <property type="match status" value="1"/>
</dbReference>
<keyword evidence="3 5" id="KW-0378">Hydrolase</keyword>
<protein>
    <submittedName>
        <fullName evidence="8">Family 43 glycosylhydrolase</fullName>
    </submittedName>
</protein>
<dbReference type="PROSITE" id="PS51175">
    <property type="entry name" value="CBM6"/>
    <property type="match status" value="1"/>
</dbReference>
<dbReference type="EMBL" id="JBHUME010000002">
    <property type="protein sequence ID" value="MFD2611187.1"/>
    <property type="molecule type" value="Genomic_DNA"/>
</dbReference>
<dbReference type="SUPFAM" id="SSF49785">
    <property type="entry name" value="Galactose-binding domain-like"/>
    <property type="match status" value="1"/>
</dbReference>
<evidence type="ECO:0000256" key="5">
    <source>
        <dbReference type="RuleBase" id="RU361187"/>
    </source>
</evidence>
<evidence type="ECO:0000256" key="1">
    <source>
        <dbReference type="ARBA" id="ARBA00009865"/>
    </source>
</evidence>
<evidence type="ECO:0000256" key="3">
    <source>
        <dbReference type="ARBA" id="ARBA00022801"/>
    </source>
</evidence>
<dbReference type="Pfam" id="PF04616">
    <property type="entry name" value="Glyco_hydro_43"/>
    <property type="match status" value="1"/>
</dbReference>
<dbReference type="InterPro" id="IPR023296">
    <property type="entry name" value="Glyco_hydro_beta-prop_sf"/>
</dbReference>